<keyword evidence="2" id="KW-1003">Cell membrane</keyword>
<evidence type="ECO:0000256" key="6">
    <source>
        <dbReference type="SAM" id="Phobius"/>
    </source>
</evidence>
<dbReference type="EMBL" id="AP025017">
    <property type="protein sequence ID" value="BDA63744.1"/>
    <property type="molecule type" value="Genomic_DNA"/>
</dbReference>
<keyword evidence="4 6" id="KW-1133">Transmembrane helix</keyword>
<feature type="transmembrane region" description="Helical" evidence="6">
    <location>
        <begin position="293"/>
        <end position="311"/>
    </location>
</feature>
<feature type="transmembrane region" description="Helical" evidence="6">
    <location>
        <begin position="79"/>
        <end position="98"/>
    </location>
</feature>
<sequence>MSDAARRQRQEALSRRLYTTATLNLLADAIASVALPLAFLQATGSISLSAALVTAGHLPRLVLALPLSAVADRLPRAPVVITSYTAEFACLVGLALMLHQRVESLVLVSLIGVVRGTMSELGASASAGYVPQVLGRENLLRYHSRIETIEGGVAIAGPSVGGWLVGVLGGVVSLAVPAVMSAFNAVVYYLLPRLPSPARDRGTRAVWRGLLPDIGAGLRFVVEDRTQATVLAVNLALGASTASYVFGVVVHLREGLGLSPSVVGLVMAASGAGGLACSLVLDRLISVRQGLAVLLIAIGLAGLLLASFGLVPHAWVAAVWLFLLDVAWVACFIVAGTLQQYATPDDLLARVDAVNGLVFTAGAAGASAMAAAWLPSTGAPVFLLGVGATALIPIAVAAVARLRTA</sequence>
<gene>
    <name evidence="7" type="ORF">MANAM107_05780</name>
</gene>
<dbReference type="CDD" id="cd06173">
    <property type="entry name" value="MFS_MefA_like"/>
    <property type="match status" value="1"/>
</dbReference>
<evidence type="ECO:0000313" key="8">
    <source>
        <dbReference type="Proteomes" id="UP000824496"/>
    </source>
</evidence>
<keyword evidence="5 6" id="KW-0472">Membrane</keyword>
<evidence type="ECO:0000256" key="1">
    <source>
        <dbReference type="ARBA" id="ARBA00004651"/>
    </source>
</evidence>
<evidence type="ECO:0000313" key="7">
    <source>
        <dbReference type="EMBL" id="BDA63744.1"/>
    </source>
</evidence>
<evidence type="ECO:0000256" key="3">
    <source>
        <dbReference type="ARBA" id="ARBA00022692"/>
    </source>
</evidence>
<keyword evidence="3 6" id="KW-0812">Transmembrane</keyword>
<dbReference type="InterPro" id="IPR036259">
    <property type="entry name" value="MFS_trans_sf"/>
</dbReference>
<feature type="transmembrane region" description="Helical" evidence="6">
    <location>
        <begin position="163"/>
        <end position="191"/>
    </location>
</feature>
<organism evidence="7 8">
    <name type="scientific">Actinomyces capricornis</name>
    <dbReference type="NCBI Taxonomy" id="2755559"/>
    <lineage>
        <taxon>Bacteria</taxon>
        <taxon>Bacillati</taxon>
        <taxon>Actinomycetota</taxon>
        <taxon>Actinomycetes</taxon>
        <taxon>Actinomycetales</taxon>
        <taxon>Actinomycetaceae</taxon>
        <taxon>Actinomyces</taxon>
    </lineage>
</organism>
<keyword evidence="8" id="KW-1185">Reference proteome</keyword>
<feature type="transmembrane region" description="Helical" evidence="6">
    <location>
        <begin position="380"/>
        <end position="400"/>
    </location>
</feature>
<comment type="subcellular location">
    <subcellularLocation>
        <location evidence="1">Cell membrane</location>
        <topology evidence="1">Multi-pass membrane protein</topology>
    </subcellularLocation>
</comment>
<dbReference type="PANTHER" id="PTHR23513:SF6">
    <property type="entry name" value="MAJOR FACILITATOR SUPERFAMILY ASSOCIATED DOMAIN-CONTAINING PROTEIN"/>
    <property type="match status" value="1"/>
</dbReference>
<proteinExistence type="predicted"/>
<feature type="transmembrane region" description="Helical" evidence="6">
    <location>
        <begin position="317"/>
        <end position="341"/>
    </location>
</feature>
<feature type="transmembrane region" description="Helical" evidence="6">
    <location>
        <begin position="21"/>
        <end position="40"/>
    </location>
</feature>
<protein>
    <recommendedName>
        <fullName evidence="9">MFS transporter</fullName>
    </recommendedName>
</protein>
<dbReference type="InterPro" id="IPR011701">
    <property type="entry name" value="MFS"/>
</dbReference>
<evidence type="ECO:0000256" key="5">
    <source>
        <dbReference type="ARBA" id="ARBA00023136"/>
    </source>
</evidence>
<evidence type="ECO:0008006" key="9">
    <source>
        <dbReference type="Google" id="ProtNLM"/>
    </source>
</evidence>
<dbReference type="Pfam" id="PF07690">
    <property type="entry name" value="MFS_1"/>
    <property type="match status" value="1"/>
</dbReference>
<name>A0ABM7U8H2_9ACTO</name>
<evidence type="ECO:0000256" key="4">
    <source>
        <dbReference type="ARBA" id="ARBA00022989"/>
    </source>
</evidence>
<reference evidence="7 8" key="1">
    <citation type="submission" date="2021-08" db="EMBL/GenBank/DDBJ databases">
        <title>Whole genome sequence of novel Actinomyces species strain MAS-1.</title>
        <authorList>
            <person name="Saito M."/>
            <person name="Kuwahara N."/>
            <person name="Takizawa T."/>
            <person name="Gotouda H."/>
            <person name="Ochiai T."/>
        </authorList>
    </citation>
    <scope>NUCLEOTIDE SEQUENCE [LARGE SCALE GENOMIC DNA]</scope>
    <source>
        <strain evidence="7 8">MAS-1</strain>
    </source>
</reference>
<dbReference type="RefSeq" id="WP_223910868.1">
    <property type="nucleotide sequence ID" value="NZ_AP025017.1"/>
</dbReference>
<dbReference type="SUPFAM" id="SSF103473">
    <property type="entry name" value="MFS general substrate transporter"/>
    <property type="match status" value="1"/>
</dbReference>
<accession>A0ABM7U8H2</accession>
<dbReference type="Proteomes" id="UP000824496">
    <property type="component" value="Chromosome"/>
</dbReference>
<dbReference type="Gene3D" id="1.20.1250.20">
    <property type="entry name" value="MFS general substrate transporter like domains"/>
    <property type="match status" value="1"/>
</dbReference>
<feature type="transmembrane region" description="Helical" evidence="6">
    <location>
        <begin position="46"/>
        <end position="67"/>
    </location>
</feature>
<evidence type="ECO:0000256" key="2">
    <source>
        <dbReference type="ARBA" id="ARBA00022475"/>
    </source>
</evidence>
<feature type="transmembrane region" description="Helical" evidence="6">
    <location>
        <begin position="228"/>
        <end position="250"/>
    </location>
</feature>
<feature type="transmembrane region" description="Helical" evidence="6">
    <location>
        <begin position="262"/>
        <end position="281"/>
    </location>
</feature>
<dbReference type="PANTHER" id="PTHR23513">
    <property type="entry name" value="INTEGRAL MEMBRANE EFFLUX PROTEIN-RELATED"/>
    <property type="match status" value="1"/>
</dbReference>
<feature type="transmembrane region" description="Helical" evidence="6">
    <location>
        <begin position="353"/>
        <end position="374"/>
    </location>
</feature>